<sequence length="60" mass="7177">LLYRFLTDGGKIMPRRKTFVCAKKQRELARCVKRARQMNLIPYMGKLPQFRRPDFFAENA</sequence>
<dbReference type="PaxDb" id="55529-EKX52025"/>
<dbReference type="OMA" id="KIMNRVQ"/>
<dbReference type="InterPro" id="IPR036870">
    <property type="entry name" value="Ribosomal_bS18_sf"/>
</dbReference>
<dbReference type="PRINTS" id="PR00974">
    <property type="entry name" value="RIBOSOMALS18"/>
</dbReference>
<dbReference type="GO" id="GO:0022627">
    <property type="term" value="C:cytosolic small ribosomal subunit"/>
    <property type="evidence" value="ECO:0007669"/>
    <property type="project" value="TreeGrafter"/>
</dbReference>
<dbReference type="GO" id="GO:0006412">
    <property type="term" value="P:translation"/>
    <property type="evidence" value="ECO:0007669"/>
    <property type="project" value="InterPro"/>
</dbReference>
<evidence type="ECO:0000256" key="3">
    <source>
        <dbReference type="ARBA" id="ARBA00023274"/>
    </source>
</evidence>
<evidence type="ECO:0008006" key="8">
    <source>
        <dbReference type="Google" id="ProtNLM"/>
    </source>
</evidence>
<dbReference type="InterPro" id="IPR001648">
    <property type="entry name" value="Ribosomal_bS18"/>
</dbReference>
<dbReference type="SUPFAM" id="SSF46911">
    <property type="entry name" value="Ribosomal protein S18"/>
    <property type="match status" value="1"/>
</dbReference>
<evidence type="ECO:0000256" key="2">
    <source>
        <dbReference type="ARBA" id="ARBA00022980"/>
    </source>
</evidence>
<dbReference type="EnsemblProtists" id="EKX52025">
    <property type="protein sequence ID" value="EKX52025"/>
    <property type="gene ID" value="GUITHDRAFT_65349"/>
</dbReference>
<gene>
    <name evidence="5" type="ORF">GUITHDRAFT_65349</name>
</gene>
<evidence type="ECO:0000256" key="4">
    <source>
        <dbReference type="RuleBase" id="RU003910"/>
    </source>
</evidence>
<comment type="similarity">
    <text evidence="1 4">Belongs to the bacterial ribosomal protein bS18 family.</text>
</comment>
<accession>L1JUY9</accession>
<dbReference type="Proteomes" id="UP000011087">
    <property type="component" value="Unassembled WGS sequence"/>
</dbReference>
<dbReference type="RefSeq" id="XP_005839005.1">
    <property type="nucleotide sequence ID" value="XM_005838948.1"/>
</dbReference>
<keyword evidence="2 4" id="KW-0689">Ribosomal protein</keyword>
<feature type="non-terminal residue" evidence="5">
    <location>
        <position position="1"/>
    </location>
</feature>
<dbReference type="NCBIfam" id="TIGR00165">
    <property type="entry name" value="S18"/>
    <property type="match status" value="1"/>
</dbReference>
<reference evidence="7" key="2">
    <citation type="submission" date="2012-11" db="EMBL/GenBank/DDBJ databases">
        <authorList>
            <person name="Kuo A."/>
            <person name="Curtis B.A."/>
            <person name="Tanifuji G."/>
            <person name="Burki F."/>
            <person name="Gruber A."/>
            <person name="Irimia M."/>
            <person name="Maruyama S."/>
            <person name="Arias M.C."/>
            <person name="Ball S.G."/>
            <person name="Gile G.H."/>
            <person name="Hirakawa Y."/>
            <person name="Hopkins J.F."/>
            <person name="Rensing S.A."/>
            <person name="Schmutz J."/>
            <person name="Symeonidi A."/>
            <person name="Elias M."/>
            <person name="Eveleigh R.J."/>
            <person name="Herman E.K."/>
            <person name="Klute M.J."/>
            <person name="Nakayama T."/>
            <person name="Obornik M."/>
            <person name="Reyes-Prieto A."/>
            <person name="Armbrust E.V."/>
            <person name="Aves S.J."/>
            <person name="Beiko R.G."/>
            <person name="Coutinho P."/>
            <person name="Dacks J.B."/>
            <person name="Durnford D.G."/>
            <person name="Fast N.M."/>
            <person name="Green B.R."/>
            <person name="Grisdale C."/>
            <person name="Hempe F."/>
            <person name="Henrissat B."/>
            <person name="Hoppner M.P."/>
            <person name="Ishida K.-I."/>
            <person name="Kim E."/>
            <person name="Koreny L."/>
            <person name="Kroth P.G."/>
            <person name="Liu Y."/>
            <person name="Malik S.-B."/>
            <person name="Maier U.G."/>
            <person name="McRose D."/>
            <person name="Mock T."/>
            <person name="Neilson J.A."/>
            <person name="Onodera N.T."/>
            <person name="Poole A.M."/>
            <person name="Pritham E.J."/>
            <person name="Richards T.A."/>
            <person name="Rocap G."/>
            <person name="Roy S.W."/>
            <person name="Sarai C."/>
            <person name="Schaack S."/>
            <person name="Shirato S."/>
            <person name="Slamovits C.H."/>
            <person name="Spencer D.F."/>
            <person name="Suzuki S."/>
            <person name="Worden A.Z."/>
            <person name="Zauner S."/>
            <person name="Barry K."/>
            <person name="Bell C."/>
            <person name="Bharti A.K."/>
            <person name="Crow J.A."/>
            <person name="Grimwood J."/>
            <person name="Kramer R."/>
            <person name="Lindquist E."/>
            <person name="Lucas S."/>
            <person name="Salamov A."/>
            <person name="McFadden G.I."/>
            <person name="Lane C.E."/>
            <person name="Keeling P.J."/>
            <person name="Gray M.W."/>
            <person name="Grigoriev I.V."/>
            <person name="Archibald J.M."/>
        </authorList>
    </citation>
    <scope>NUCLEOTIDE SEQUENCE</scope>
    <source>
        <strain evidence="7">CCMP2712</strain>
    </source>
</reference>
<dbReference type="HOGENOM" id="CLU_2949016_0_0_1"/>
<dbReference type="KEGG" id="gtt:GUITHDRAFT_65349"/>
<dbReference type="PANTHER" id="PTHR13479">
    <property type="entry name" value="30S RIBOSOMAL PROTEIN S18"/>
    <property type="match status" value="1"/>
</dbReference>
<keyword evidence="3 4" id="KW-0687">Ribonucleoprotein</keyword>
<dbReference type="GeneID" id="17308977"/>
<dbReference type="AlphaFoldDB" id="L1JUY9"/>
<evidence type="ECO:0000313" key="7">
    <source>
        <dbReference type="Proteomes" id="UP000011087"/>
    </source>
</evidence>
<name>L1JUY9_GUITC</name>
<dbReference type="GO" id="GO:0003735">
    <property type="term" value="F:structural constituent of ribosome"/>
    <property type="evidence" value="ECO:0007669"/>
    <property type="project" value="InterPro"/>
</dbReference>
<dbReference type="Gene3D" id="4.10.640.10">
    <property type="entry name" value="Ribosomal protein S18"/>
    <property type="match status" value="1"/>
</dbReference>
<reference evidence="6" key="3">
    <citation type="submission" date="2015-06" db="UniProtKB">
        <authorList>
            <consortium name="EnsemblProtists"/>
        </authorList>
    </citation>
    <scope>IDENTIFICATION</scope>
</reference>
<organism evidence="5">
    <name type="scientific">Guillardia theta (strain CCMP2712)</name>
    <name type="common">Cryptophyte</name>
    <dbReference type="NCBI Taxonomy" id="905079"/>
    <lineage>
        <taxon>Eukaryota</taxon>
        <taxon>Cryptophyceae</taxon>
        <taxon>Pyrenomonadales</taxon>
        <taxon>Geminigeraceae</taxon>
        <taxon>Guillardia</taxon>
    </lineage>
</organism>
<evidence type="ECO:0000256" key="1">
    <source>
        <dbReference type="ARBA" id="ARBA00005589"/>
    </source>
</evidence>
<keyword evidence="7" id="KW-1185">Reference proteome</keyword>
<protein>
    <recommendedName>
        <fullName evidence="8">30S ribosomal protein S18</fullName>
    </recommendedName>
</protein>
<evidence type="ECO:0000313" key="5">
    <source>
        <dbReference type="EMBL" id="EKX52025.1"/>
    </source>
</evidence>
<proteinExistence type="inferred from homology"/>
<dbReference type="GO" id="GO:0070181">
    <property type="term" value="F:small ribosomal subunit rRNA binding"/>
    <property type="evidence" value="ECO:0007669"/>
    <property type="project" value="TreeGrafter"/>
</dbReference>
<evidence type="ECO:0000313" key="6">
    <source>
        <dbReference type="EnsemblProtists" id="EKX52025"/>
    </source>
</evidence>
<dbReference type="Pfam" id="PF01084">
    <property type="entry name" value="Ribosomal_S18"/>
    <property type="match status" value="1"/>
</dbReference>
<dbReference type="EMBL" id="JH992973">
    <property type="protein sequence ID" value="EKX52025.1"/>
    <property type="molecule type" value="Genomic_DNA"/>
</dbReference>
<dbReference type="OrthoDB" id="21463at2759"/>
<reference evidence="5 7" key="1">
    <citation type="journal article" date="2012" name="Nature">
        <title>Algal genomes reveal evolutionary mosaicism and the fate of nucleomorphs.</title>
        <authorList>
            <consortium name="DOE Joint Genome Institute"/>
            <person name="Curtis B.A."/>
            <person name="Tanifuji G."/>
            <person name="Burki F."/>
            <person name="Gruber A."/>
            <person name="Irimia M."/>
            <person name="Maruyama S."/>
            <person name="Arias M.C."/>
            <person name="Ball S.G."/>
            <person name="Gile G.H."/>
            <person name="Hirakawa Y."/>
            <person name="Hopkins J.F."/>
            <person name="Kuo A."/>
            <person name="Rensing S.A."/>
            <person name="Schmutz J."/>
            <person name="Symeonidi A."/>
            <person name="Elias M."/>
            <person name="Eveleigh R.J."/>
            <person name="Herman E.K."/>
            <person name="Klute M.J."/>
            <person name="Nakayama T."/>
            <person name="Obornik M."/>
            <person name="Reyes-Prieto A."/>
            <person name="Armbrust E.V."/>
            <person name="Aves S.J."/>
            <person name="Beiko R.G."/>
            <person name="Coutinho P."/>
            <person name="Dacks J.B."/>
            <person name="Durnford D.G."/>
            <person name="Fast N.M."/>
            <person name="Green B.R."/>
            <person name="Grisdale C.J."/>
            <person name="Hempel F."/>
            <person name="Henrissat B."/>
            <person name="Hoppner M.P."/>
            <person name="Ishida K."/>
            <person name="Kim E."/>
            <person name="Koreny L."/>
            <person name="Kroth P.G."/>
            <person name="Liu Y."/>
            <person name="Malik S.B."/>
            <person name="Maier U.G."/>
            <person name="McRose D."/>
            <person name="Mock T."/>
            <person name="Neilson J.A."/>
            <person name="Onodera N.T."/>
            <person name="Poole A.M."/>
            <person name="Pritham E.J."/>
            <person name="Richards T.A."/>
            <person name="Rocap G."/>
            <person name="Roy S.W."/>
            <person name="Sarai C."/>
            <person name="Schaack S."/>
            <person name="Shirato S."/>
            <person name="Slamovits C.H."/>
            <person name="Spencer D.F."/>
            <person name="Suzuki S."/>
            <person name="Worden A.Z."/>
            <person name="Zauner S."/>
            <person name="Barry K."/>
            <person name="Bell C."/>
            <person name="Bharti A.K."/>
            <person name="Crow J.A."/>
            <person name="Grimwood J."/>
            <person name="Kramer R."/>
            <person name="Lindquist E."/>
            <person name="Lucas S."/>
            <person name="Salamov A."/>
            <person name="McFadden G.I."/>
            <person name="Lane C.E."/>
            <person name="Keeling P.J."/>
            <person name="Gray M.W."/>
            <person name="Grigoriev I.V."/>
            <person name="Archibald J.M."/>
        </authorList>
    </citation>
    <scope>NUCLEOTIDE SEQUENCE</scope>
    <source>
        <strain evidence="5 7">CCMP2712</strain>
    </source>
</reference>
<dbReference type="PANTHER" id="PTHR13479:SF40">
    <property type="entry name" value="SMALL RIBOSOMAL SUBUNIT PROTEIN BS18M"/>
    <property type="match status" value="1"/>
</dbReference>